<dbReference type="EMBL" id="KQ085945">
    <property type="protein sequence ID" value="KLO14360.1"/>
    <property type="molecule type" value="Genomic_DNA"/>
</dbReference>
<protein>
    <submittedName>
        <fullName evidence="2">Uncharacterized protein</fullName>
    </submittedName>
</protein>
<keyword evidence="1" id="KW-1133">Transmembrane helix</keyword>
<reference evidence="2 3" key="1">
    <citation type="submission" date="2015-04" db="EMBL/GenBank/DDBJ databases">
        <title>Complete genome sequence of Schizopora paradoxa KUC8140, a cosmopolitan wood degrader in East Asia.</title>
        <authorList>
            <consortium name="DOE Joint Genome Institute"/>
            <person name="Min B."/>
            <person name="Park H."/>
            <person name="Jang Y."/>
            <person name="Kim J.-J."/>
            <person name="Kim K.H."/>
            <person name="Pangilinan J."/>
            <person name="Lipzen A."/>
            <person name="Riley R."/>
            <person name="Grigoriev I.V."/>
            <person name="Spatafora J.W."/>
            <person name="Choi I.-G."/>
        </authorList>
    </citation>
    <scope>NUCLEOTIDE SEQUENCE [LARGE SCALE GENOMIC DNA]</scope>
    <source>
        <strain evidence="2 3">KUC8140</strain>
    </source>
</reference>
<proteinExistence type="predicted"/>
<keyword evidence="1" id="KW-0812">Transmembrane</keyword>
<feature type="transmembrane region" description="Helical" evidence="1">
    <location>
        <begin position="55"/>
        <end position="76"/>
    </location>
</feature>
<keyword evidence="3" id="KW-1185">Reference proteome</keyword>
<evidence type="ECO:0000313" key="3">
    <source>
        <dbReference type="Proteomes" id="UP000053477"/>
    </source>
</evidence>
<sequence>MASILEQYAQNATFSLLSGQIFALNSPDGPELLEDFQTTCNYVVTAYEYSPSQLLATYGVAIIITVLCIIGGLNAIKLNGVEESMAFSRFLRAVSNKRMLNVRGKIEMETTIKADNDAEGGFAPVLESNI</sequence>
<dbReference type="OrthoDB" id="3198553at2759"/>
<accession>A0A0H2RQV7</accession>
<evidence type="ECO:0000313" key="2">
    <source>
        <dbReference type="EMBL" id="KLO14360.1"/>
    </source>
</evidence>
<gene>
    <name evidence="2" type="ORF">SCHPADRAFT_903413</name>
</gene>
<dbReference type="Proteomes" id="UP000053477">
    <property type="component" value="Unassembled WGS sequence"/>
</dbReference>
<dbReference type="InParanoid" id="A0A0H2RQV7"/>
<evidence type="ECO:0000256" key="1">
    <source>
        <dbReference type="SAM" id="Phobius"/>
    </source>
</evidence>
<organism evidence="2 3">
    <name type="scientific">Schizopora paradoxa</name>
    <dbReference type="NCBI Taxonomy" id="27342"/>
    <lineage>
        <taxon>Eukaryota</taxon>
        <taxon>Fungi</taxon>
        <taxon>Dikarya</taxon>
        <taxon>Basidiomycota</taxon>
        <taxon>Agaricomycotina</taxon>
        <taxon>Agaricomycetes</taxon>
        <taxon>Hymenochaetales</taxon>
        <taxon>Schizoporaceae</taxon>
        <taxon>Schizopora</taxon>
    </lineage>
</organism>
<keyword evidence="1" id="KW-0472">Membrane</keyword>
<dbReference type="AlphaFoldDB" id="A0A0H2RQV7"/>
<name>A0A0H2RQV7_9AGAM</name>